<dbReference type="Proteomes" id="UP000231279">
    <property type="component" value="Unassembled WGS sequence"/>
</dbReference>
<dbReference type="STRING" id="429701.A0A2G9G942"/>
<evidence type="ECO:0000313" key="1">
    <source>
        <dbReference type="EMBL" id="PIN01819.1"/>
    </source>
</evidence>
<dbReference type="InterPro" id="IPR052054">
    <property type="entry name" value="Oxidative_DNA_repair_enzyme"/>
</dbReference>
<name>A0A2G9G942_9LAMI</name>
<dbReference type="GO" id="GO:0140078">
    <property type="term" value="F:class I DNA-(apurinic or apyrimidinic site) endonuclease activity"/>
    <property type="evidence" value="ECO:0007669"/>
    <property type="project" value="UniProtKB-EC"/>
</dbReference>
<keyword evidence="2" id="KW-1185">Reference proteome</keyword>
<comment type="caution">
    <text evidence="1">The sequence shown here is derived from an EMBL/GenBank/DDBJ whole genome shotgun (WGS) entry which is preliminary data.</text>
</comment>
<proteinExistence type="predicted"/>
<protein>
    <submittedName>
        <fullName evidence="1">DNA-(Apurinic or apyrimidinic site) lyase</fullName>
        <ecNumber evidence="1">4.2.99.18</ecNumber>
    </submittedName>
</protein>
<dbReference type="Gene3D" id="1.10.340.30">
    <property type="entry name" value="Hypothetical protein, domain 2"/>
    <property type="match status" value="1"/>
</dbReference>
<dbReference type="GO" id="GO:0006285">
    <property type="term" value="P:base-excision repair, AP site formation"/>
    <property type="evidence" value="ECO:0007669"/>
    <property type="project" value="TreeGrafter"/>
</dbReference>
<reference evidence="2" key="1">
    <citation type="journal article" date="2018" name="Gigascience">
        <title>Genome assembly of the Pink Ipe (Handroanthus impetiginosus, Bignoniaceae), a highly valued, ecologically keystone Neotropical timber forest tree.</title>
        <authorList>
            <person name="Silva-Junior O.B."/>
            <person name="Grattapaglia D."/>
            <person name="Novaes E."/>
            <person name="Collevatti R.G."/>
        </authorList>
    </citation>
    <scope>NUCLEOTIDE SEQUENCE [LARGE SCALE GENOMIC DNA]</scope>
    <source>
        <strain evidence="2">cv. UFG-1</strain>
    </source>
</reference>
<dbReference type="AlphaFoldDB" id="A0A2G9G942"/>
<dbReference type="EC" id="4.2.99.18" evidence="1"/>
<dbReference type="OrthoDB" id="4951845at2759"/>
<dbReference type="PANTHER" id="PTHR10242">
    <property type="entry name" value="8-OXOGUANINE DNA GLYCOSYLASE"/>
    <property type="match status" value="1"/>
</dbReference>
<dbReference type="SUPFAM" id="SSF48150">
    <property type="entry name" value="DNA-glycosylase"/>
    <property type="match status" value="1"/>
</dbReference>
<evidence type="ECO:0000313" key="2">
    <source>
        <dbReference type="Proteomes" id="UP000231279"/>
    </source>
</evidence>
<accession>A0A2G9G942</accession>
<keyword evidence="1" id="KW-0456">Lyase</keyword>
<dbReference type="EMBL" id="NKXS01006225">
    <property type="protein sequence ID" value="PIN01819.1"/>
    <property type="molecule type" value="Genomic_DNA"/>
</dbReference>
<dbReference type="InterPro" id="IPR011257">
    <property type="entry name" value="DNA_glycosylase"/>
</dbReference>
<dbReference type="GO" id="GO:0005634">
    <property type="term" value="C:nucleus"/>
    <property type="evidence" value="ECO:0007669"/>
    <property type="project" value="TreeGrafter"/>
</dbReference>
<organism evidence="1 2">
    <name type="scientific">Handroanthus impetiginosus</name>
    <dbReference type="NCBI Taxonomy" id="429701"/>
    <lineage>
        <taxon>Eukaryota</taxon>
        <taxon>Viridiplantae</taxon>
        <taxon>Streptophyta</taxon>
        <taxon>Embryophyta</taxon>
        <taxon>Tracheophyta</taxon>
        <taxon>Spermatophyta</taxon>
        <taxon>Magnoliopsida</taxon>
        <taxon>eudicotyledons</taxon>
        <taxon>Gunneridae</taxon>
        <taxon>Pentapetalae</taxon>
        <taxon>asterids</taxon>
        <taxon>lamiids</taxon>
        <taxon>Lamiales</taxon>
        <taxon>Bignoniaceae</taxon>
        <taxon>Crescentiina</taxon>
        <taxon>Tabebuia alliance</taxon>
        <taxon>Handroanthus</taxon>
    </lineage>
</organism>
<sequence>MVMLVGENFNLEKAVCNHGYFMMAPNLWMPSQRSLTRPLRLNNNDSKRDEFVAVSITLPRNENFLIITAVPYREKLVLSFLHKEEIRLQVARMLRISAKDDKMVEDFHKLVPEAKNAGFARIFRSPTLFEDIIKSLLLCSCPWKRSLEMAQALCDLQRKLYPTFDGAGKKRKRSEESGILGNFPSPKEIASLDEKTLNKHCNLGFRASIILEVARNVENGSLNLAEDCEVELLRQRLMKIKGFGPFTVANIMMCLGVYQEIPVDSETIKHLQQVHGKTNLNKPGSIQLAEAIEQVYGKYAPFQCLVYWMERVEYYEKKLGKLMYLLTRCRMERVEYYEKKLGKLSELPHSQYCNVTTMKLNTCDSDN</sequence>
<gene>
    <name evidence="1" type="ORF">CDL12_25670</name>
</gene>
<dbReference type="PANTHER" id="PTHR10242:SF7">
    <property type="entry name" value="HHH-GPD DOMAIN-CONTAINING PROTEIN"/>
    <property type="match status" value="1"/>
</dbReference>
<dbReference type="GO" id="GO:0034039">
    <property type="term" value="F:8-oxo-7,8-dihydroguanine DNA N-glycosylase activity"/>
    <property type="evidence" value="ECO:0007669"/>
    <property type="project" value="TreeGrafter"/>
</dbReference>